<keyword evidence="1" id="KW-0732">Signal</keyword>
<gene>
    <name evidence="2" type="ORF">A2242_01080</name>
</gene>
<sequence>MFVTILSMSAVVVPSAKAAGAGDLVKVNGAAAVYYIGTDSRLYVFPNEDAYKSWYSDFSSVITISATELNAFGAPKANITVRPGTKLIKRPVPTAPEVYAVEPGGKLRWIDSEATAKTLYGDNWAKRVVDVVDSFFTNYSADDAKTNKVTATAYPAGSLVKFGSSADVYYINSDGTASKVGTEAAFVANRFNWNDVVTASITKPTAGTDINGKDTGLTDTASGAAKGGITPGAGTGLTVALASDTPAATTVPSSASGAVFAKYNFTASADGAITINSLSFKRTGVGGTDEFQNLYLYEGTARLTNGRSVNSSTNLVVFSNLAISVSAGTTKTLSVVADVKATKSGSHAFQIASASDVSTSATVSGSFPITASTITLNATNTGRVTVTTGSNPSNVTAGSKETEISSFTLAVSSTEDAEIKSVTLYHGGTVTNSNITNLKLKQGGVAVASATVVPANGRLVLNFDKPFLITKGNSKKFVLYGDVSTSARENETIKFYMEANSDVTSSGKTYGYALAVAINATDSAGATATGTFDGATSQFTTTTIEAGDITVAINGPTAGNIALNSDDTVLLNFSITAQTNSEIRALQLELHNESIGVGSGDMDISDTTVTSDYFTDIKITNIDTSVVTWGSVDISDFADAGDAGNDGIGYNFTNTVTLDAGTTYNYRVTADLSSSVEGGSKIIAVIGDENDGTTFTSTAIKSTETNTYITSIVPTTYTKGNTMTVQSSSLTTSRSNAVPLAQNVVRGATGVEAASIVFDASSSGSDLKVTSIKLSGYVDGTSGTVALVKDQTGTGVNLLAVKDLVSNVRIYERAGDGTLTQLTSTIGAFDTAGEYTFSSLSWTIPKESTKTLLVKVDTASNSTILDGDQDDVARFAVDIDDVSADIAAETVDKGTTVTASGSDNPNAAEATTGAQVTVWEAGTITLSDGTEPVSTLVVAGSNGVAFDQVKFTSSYEDMTVTKLRVVAAQTTGNLTDAVLSYKDKAGTTKTATKGFVGANADFTGLDIYVKKDVYSYIDVKANVKTTTAGATAGSNTTLSIDGANGFEALGASGSSTKLTAVSTESDTVGNAMYVVKSKPTFTTQSLSATSIIAGSEQAIYKFSITADAGNDISIKQLPFSVSVSDSGATMYLHSIRLRRVATNGVGESTNLNATLMNITGATGYLTSASNGILNVAYSSAGYQWGDSANSRTMAAIFDTTSSYTGATQGDSKGEEIISAGQTRTYELVATPVTVTTGDAISVKMPTDQNTTFAQGIIIPDWDDPDDILDLGAAGNADTTVADYIWSDNASSSHTATVNSDSSADWYNGAFFFETNSVSRTY</sequence>
<evidence type="ECO:0000313" key="2">
    <source>
        <dbReference type="EMBL" id="OGF28969.1"/>
    </source>
</evidence>
<evidence type="ECO:0000256" key="1">
    <source>
        <dbReference type="SAM" id="SignalP"/>
    </source>
</evidence>
<dbReference type="EMBL" id="MFGC01000003">
    <property type="protein sequence ID" value="OGF28969.1"/>
    <property type="molecule type" value="Genomic_DNA"/>
</dbReference>
<evidence type="ECO:0000313" key="3">
    <source>
        <dbReference type="Proteomes" id="UP000178925"/>
    </source>
</evidence>
<protein>
    <submittedName>
        <fullName evidence="2">Uncharacterized protein</fullName>
    </submittedName>
</protein>
<accession>A0A1F5SQP6</accession>
<feature type="chain" id="PRO_5009521283" evidence="1">
    <location>
        <begin position="19"/>
        <end position="1321"/>
    </location>
</feature>
<name>A0A1F5SQP6_9BACT</name>
<feature type="signal peptide" evidence="1">
    <location>
        <begin position="1"/>
        <end position="18"/>
    </location>
</feature>
<proteinExistence type="predicted"/>
<dbReference type="Proteomes" id="UP000178925">
    <property type="component" value="Unassembled WGS sequence"/>
</dbReference>
<comment type="caution">
    <text evidence="2">The sequence shown here is derived from an EMBL/GenBank/DDBJ whole genome shotgun (WGS) entry which is preliminary data.</text>
</comment>
<organism evidence="2 3">
    <name type="scientific">Candidatus Falkowbacteria bacterium RIFOXYA2_FULL_47_9</name>
    <dbReference type="NCBI Taxonomy" id="1797995"/>
    <lineage>
        <taxon>Bacteria</taxon>
        <taxon>Candidatus Falkowiibacteriota</taxon>
    </lineage>
</organism>
<reference evidence="2 3" key="1">
    <citation type="journal article" date="2016" name="Nat. Commun.">
        <title>Thousands of microbial genomes shed light on interconnected biogeochemical processes in an aquifer system.</title>
        <authorList>
            <person name="Anantharaman K."/>
            <person name="Brown C.T."/>
            <person name="Hug L.A."/>
            <person name="Sharon I."/>
            <person name="Castelle C.J."/>
            <person name="Probst A.J."/>
            <person name="Thomas B.C."/>
            <person name="Singh A."/>
            <person name="Wilkins M.J."/>
            <person name="Karaoz U."/>
            <person name="Brodie E.L."/>
            <person name="Williams K.H."/>
            <person name="Hubbard S.S."/>
            <person name="Banfield J.F."/>
        </authorList>
    </citation>
    <scope>NUCLEOTIDE SEQUENCE [LARGE SCALE GENOMIC DNA]</scope>
</reference>